<dbReference type="SUPFAM" id="SSF56801">
    <property type="entry name" value="Acetyl-CoA synthetase-like"/>
    <property type="match status" value="1"/>
</dbReference>
<dbReference type="PANTHER" id="PTHR43201">
    <property type="entry name" value="ACYL-COA SYNTHETASE"/>
    <property type="match status" value="1"/>
</dbReference>
<dbReference type="AlphaFoldDB" id="A0A9P4MDJ5"/>
<dbReference type="InterPro" id="IPR042099">
    <property type="entry name" value="ANL_N_sf"/>
</dbReference>
<comment type="similarity">
    <text evidence="1">Belongs to the ATP-dependent AMP-binding enzyme family.</text>
</comment>
<dbReference type="InterPro" id="IPR001242">
    <property type="entry name" value="Condensation_dom"/>
</dbReference>
<dbReference type="InterPro" id="IPR023213">
    <property type="entry name" value="CAT-like_dom_sf"/>
</dbReference>
<dbReference type="InterPro" id="IPR045851">
    <property type="entry name" value="AMP-bd_C_sf"/>
</dbReference>
<dbReference type="PROSITE" id="PS50075">
    <property type="entry name" value="CARRIER"/>
    <property type="match status" value="1"/>
</dbReference>
<keyword evidence="7" id="KW-1185">Reference proteome</keyword>
<evidence type="ECO:0000256" key="4">
    <source>
        <dbReference type="ARBA" id="ARBA00022598"/>
    </source>
</evidence>
<sequence>MANMDDSLSYIIGEPLPGPFQSCWEYFENAVSKHPDSLAVVATHQVADLYGMNSQPLDTDAYAKAPYLRWTYHELRTAVDTLVRALSARGVHAGMPIFTFLPNGAEFLSVYWASNALGCTLVPINIRNLANAKEVSHMMKVAFKGCSSESSVVFADGPVTAAKLDNFDVLASALKIVVHESDLKHWTAFGSLMTRSVKGGEHVTQSTSLQDEEKDSVVLFTSGTTNLPKGCHWHHHQLGAFLACREAGGPLFRITNGDVFASLVPNNHAMGCFLTMIALCTGATLLYPGPSFEPMSFLTAARAERCTHTVAVPTMIYALLLAKSAQGIKLEYLNTVLLGGAALTPEILRLCTEELGAKAVENAYGLTEGVICFSGRQTPAALSNGSNIAIGRGVPGSRLKVCAAGSKTPVPRGEVGELHGTSPMVLKSYIGQSSDDFYQEDGLHWMATGDQAVIEKDGRIYVSGRYKEMIIRGGENLSPAAIESCIGQQLPQFRDHQVQVVGAADEIAGEVPVALVARPVDAEAIKQIKDAIVSNMGKMYSLDDVIYIEDLGLKDYPRTMAGKIQKNKLTDLVRQYRERSEATNGYVASQLTEQVTQIWARMVGVNAKDISSTTDLAELGDSITLMRVKDRIYKQTGVNLTVQEILEARTIGKMIGIMQTRAAADVSSDSAQFAAPDHPPTIDEMVYALDDPEIFEASKEVITKALPSGLSWDDVRDVMPAYDFTEVLARNGTLDRWCFKIALLARNSSVKSLRAAVSKTIANNPMQSSFIVWDDDKLGDDLALQFTVDPKPELIDSLVEDRGTLSTIDELKKTALDMCMVQGATYPGPLCRAYLYYVEETQCAGIIYNIHHAVTDATFAQLIFEDLDLALGDTPLKPHVPYKLYCDHFYTLRTSPAARAATMYHVRKLKGLAQHKEHYFPPMDRALQIEDAKPDGYVHTFSADRVHRLCQQHPQIAPSLVIKAATALFLLRVTNHTHAIFSHVESGRDRFPFITNAAAEAMKTPATDVGGQLFQSVLNLVSLSAGETTLSFLTRLQEEQKSQTKYASAPWREIMRGLDADSAALFPIFATDCIFNWLGSNIQGANAYTNMEIVDAPIRRDVTKFVNNASLVRETAGDKIMLHLRGSVWAIEDLRGFAEVIEATTIWLTENLDRPIEEFREGMRKHD</sequence>
<dbReference type="InterPro" id="IPR036736">
    <property type="entry name" value="ACP-like_sf"/>
</dbReference>
<evidence type="ECO:0000313" key="6">
    <source>
        <dbReference type="EMBL" id="KAF2101709.1"/>
    </source>
</evidence>
<feature type="domain" description="Carrier" evidence="5">
    <location>
        <begin position="586"/>
        <end position="662"/>
    </location>
</feature>
<accession>A0A9P4MDJ5</accession>
<proteinExistence type="inferred from homology"/>
<dbReference type="SUPFAM" id="SSF52777">
    <property type="entry name" value="CoA-dependent acyltransferases"/>
    <property type="match status" value="1"/>
</dbReference>
<organism evidence="6 7">
    <name type="scientific">Rhizodiscina lignyota</name>
    <dbReference type="NCBI Taxonomy" id="1504668"/>
    <lineage>
        <taxon>Eukaryota</taxon>
        <taxon>Fungi</taxon>
        <taxon>Dikarya</taxon>
        <taxon>Ascomycota</taxon>
        <taxon>Pezizomycotina</taxon>
        <taxon>Dothideomycetes</taxon>
        <taxon>Pleosporomycetidae</taxon>
        <taxon>Aulographales</taxon>
        <taxon>Rhizodiscinaceae</taxon>
        <taxon>Rhizodiscina</taxon>
    </lineage>
</organism>
<dbReference type="OrthoDB" id="10253869at2759"/>
<dbReference type="Pfam" id="PF00668">
    <property type="entry name" value="Condensation"/>
    <property type="match status" value="1"/>
</dbReference>
<dbReference type="Gene3D" id="3.30.559.30">
    <property type="entry name" value="Nonribosomal peptide synthetase, condensation domain"/>
    <property type="match status" value="1"/>
</dbReference>
<dbReference type="Gene3D" id="3.40.50.12780">
    <property type="entry name" value="N-terminal domain of ligase-like"/>
    <property type="match status" value="1"/>
</dbReference>
<dbReference type="Gene3D" id="3.30.300.30">
    <property type="match status" value="1"/>
</dbReference>
<dbReference type="Gene3D" id="3.30.559.10">
    <property type="entry name" value="Chloramphenicol acetyltransferase-like domain"/>
    <property type="match status" value="1"/>
</dbReference>
<evidence type="ECO:0000256" key="2">
    <source>
        <dbReference type="ARBA" id="ARBA00022450"/>
    </source>
</evidence>
<gene>
    <name evidence="6" type="ORF">NA57DRAFT_53659</name>
</gene>
<dbReference type="GO" id="GO:0006631">
    <property type="term" value="P:fatty acid metabolic process"/>
    <property type="evidence" value="ECO:0007669"/>
    <property type="project" value="TreeGrafter"/>
</dbReference>
<evidence type="ECO:0000256" key="3">
    <source>
        <dbReference type="ARBA" id="ARBA00022553"/>
    </source>
</evidence>
<dbReference type="Pfam" id="PF00550">
    <property type="entry name" value="PP-binding"/>
    <property type="match status" value="1"/>
</dbReference>
<dbReference type="SUPFAM" id="SSF47336">
    <property type="entry name" value="ACP-like"/>
    <property type="match status" value="1"/>
</dbReference>
<comment type="caution">
    <text evidence="6">The sequence shown here is derived from an EMBL/GenBank/DDBJ whole genome shotgun (WGS) entry which is preliminary data.</text>
</comment>
<dbReference type="EMBL" id="ML978123">
    <property type="protein sequence ID" value="KAF2101709.1"/>
    <property type="molecule type" value="Genomic_DNA"/>
</dbReference>
<reference evidence="6" key="1">
    <citation type="journal article" date="2020" name="Stud. Mycol.">
        <title>101 Dothideomycetes genomes: a test case for predicting lifestyles and emergence of pathogens.</title>
        <authorList>
            <person name="Haridas S."/>
            <person name="Albert R."/>
            <person name="Binder M."/>
            <person name="Bloem J."/>
            <person name="Labutti K."/>
            <person name="Salamov A."/>
            <person name="Andreopoulos B."/>
            <person name="Baker S."/>
            <person name="Barry K."/>
            <person name="Bills G."/>
            <person name="Bluhm B."/>
            <person name="Cannon C."/>
            <person name="Castanera R."/>
            <person name="Culley D."/>
            <person name="Daum C."/>
            <person name="Ezra D."/>
            <person name="Gonzalez J."/>
            <person name="Henrissat B."/>
            <person name="Kuo A."/>
            <person name="Liang C."/>
            <person name="Lipzen A."/>
            <person name="Lutzoni F."/>
            <person name="Magnuson J."/>
            <person name="Mondo S."/>
            <person name="Nolan M."/>
            <person name="Ohm R."/>
            <person name="Pangilinan J."/>
            <person name="Park H.-J."/>
            <person name="Ramirez L."/>
            <person name="Alfaro M."/>
            <person name="Sun H."/>
            <person name="Tritt A."/>
            <person name="Yoshinaga Y."/>
            <person name="Zwiers L.-H."/>
            <person name="Turgeon B."/>
            <person name="Goodwin S."/>
            <person name="Spatafora J."/>
            <person name="Crous P."/>
            <person name="Grigoriev I."/>
        </authorList>
    </citation>
    <scope>NUCLEOTIDE SEQUENCE</scope>
    <source>
        <strain evidence="6">CBS 133067</strain>
    </source>
</reference>
<dbReference type="InterPro" id="IPR000873">
    <property type="entry name" value="AMP-dep_synth/lig_dom"/>
</dbReference>
<keyword evidence="3" id="KW-0597">Phosphoprotein</keyword>
<keyword evidence="4" id="KW-0436">Ligase</keyword>
<dbReference type="CDD" id="cd04433">
    <property type="entry name" value="AFD_class_I"/>
    <property type="match status" value="1"/>
</dbReference>
<evidence type="ECO:0000313" key="7">
    <source>
        <dbReference type="Proteomes" id="UP000799772"/>
    </source>
</evidence>
<name>A0A9P4MDJ5_9PEZI</name>
<protein>
    <submittedName>
        <fullName evidence="6">Acetyl-CoA synthetase-like protein</fullName>
    </submittedName>
</protein>
<dbReference type="InterPro" id="IPR009081">
    <property type="entry name" value="PP-bd_ACP"/>
</dbReference>
<keyword evidence="2" id="KW-0596">Phosphopantetheine</keyword>
<dbReference type="GO" id="GO:0031956">
    <property type="term" value="F:medium-chain fatty acid-CoA ligase activity"/>
    <property type="evidence" value="ECO:0007669"/>
    <property type="project" value="TreeGrafter"/>
</dbReference>
<dbReference type="Proteomes" id="UP000799772">
    <property type="component" value="Unassembled WGS sequence"/>
</dbReference>
<dbReference type="Pfam" id="PF00501">
    <property type="entry name" value="AMP-binding"/>
    <property type="match status" value="1"/>
</dbReference>
<evidence type="ECO:0000256" key="1">
    <source>
        <dbReference type="ARBA" id="ARBA00006432"/>
    </source>
</evidence>
<dbReference type="Gene3D" id="1.10.1200.10">
    <property type="entry name" value="ACP-like"/>
    <property type="match status" value="1"/>
</dbReference>
<evidence type="ECO:0000259" key="5">
    <source>
        <dbReference type="PROSITE" id="PS50075"/>
    </source>
</evidence>
<dbReference type="PANTHER" id="PTHR43201:SF5">
    <property type="entry name" value="MEDIUM-CHAIN ACYL-COA LIGASE ACSF2, MITOCHONDRIAL"/>
    <property type="match status" value="1"/>
</dbReference>